<keyword evidence="2" id="KW-1185">Reference proteome</keyword>
<dbReference type="Proteomes" id="UP001204151">
    <property type="component" value="Unassembled WGS sequence"/>
</dbReference>
<evidence type="ECO:0000313" key="2">
    <source>
        <dbReference type="Proteomes" id="UP001204151"/>
    </source>
</evidence>
<name>A0ABT1ZKD4_9BURK</name>
<comment type="caution">
    <text evidence="1">The sequence shown here is derived from an EMBL/GenBank/DDBJ whole genome shotgun (WGS) entry which is preliminary data.</text>
</comment>
<dbReference type="EMBL" id="JANUGW010000001">
    <property type="protein sequence ID" value="MCS0580383.1"/>
    <property type="molecule type" value="Genomic_DNA"/>
</dbReference>
<evidence type="ECO:0000313" key="1">
    <source>
        <dbReference type="EMBL" id="MCS0580383.1"/>
    </source>
</evidence>
<organism evidence="1 2">
    <name type="scientific">Massilia pinisoli</name>
    <dbReference type="NCBI Taxonomy" id="1772194"/>
    <lineage>
        <taxon>Bacteria</taxon>
        <taxon>Pseudomonadati</taxon>
        <taxon>Pseudomonadota</taxon>
        <taxon>Betaproteobacteria</taxon>
        <taxon>Burkholderiales</taxon>
        <taxon>Oxalobacteraceae</taxon>
        <taxon>Telluria group</taxon>
        <taxon>Massilia</taxon>
    </lineage>
</organism>
<sequence>MSAQERYSRARERIEVGQYEAALADLIWFHDNALLESRAWSGVRLSYALDDWVRLGELYPPAMVALHGVRDDKVAGLLDGRLDRSAFHDVAAINAILQTPEKTHGLYRQLMDAQPELARSCVQSALPSIVAAKDYRLAAQLLPDPESAVRRYAARLNYDVQYIKRCRYTRAPRRWAYLCHYLEGVQRLLAVLRGVDNHGEADRLKALAIALVPDPSLRREVRNGFVKMPRAPMMKR</sequence>
<proteinExistence type="predicted"/>
<accession>A0ABT1ZKD4</accession>
<gene>
    <name evidence="1" type="ORF">NX784_02130</name>
</gene>
<protein>
    <submittedName>
        <fullName evidence="1">Uncharacterized protein</fullName>
    </submittedName>
</protein>
<reference evidence="1 2" key="1">
    <citation type="submission" date="2022-08" db="EMBL/GenBank/DDBJ databases">
        <title>Reclassification of Massilia species as members of the genera Telluria, Duganella, Pseudoduganella, Mokoshia gen. nov. and Zemynaea gen. nov. using orthogonal and non-orthogonal genome-based approaches.</title>
        <authorList>
            <person name="Bowman J.P."/>
        </authorList>
    </citation>
    <scope>NUCLEOTIDE SEQUENCE [LARGE SCALE GENOMIC DNA]</scope>
    <source>
        <strain evidence="1 2">JCM 31316</strain>
    </source>
</reference>
<dbReference type="RefSeq" id="WP_258815045.1">
    <property type="nucleotide sequence ID" value="NZ_JANUGW010000001.1"/>
</dbReference>